<dbReference type="PROSITE" id="PS51257">
    <property type="entry name" value="PROKAR_LIPOPROTEIN"/>
    <property type="match status" value="1"/>
</dbReference>
<sequence>MHRSANALLMLMTVPVFLAGCATNVVRLEAAGAMQARSRAAVTATASYFDAIEQRRREAAAALVASDPSCLPATPLRIQVPIAPTAPAAPLCLAGGAPAAGYTAFEIDIGSSPRAVLEPRIALLAAISDYANALAAILDAPKTDVSVEITAFADQADRLARFSNFVAGTDLPNVNAAVASEQAQSLVALIAFASDLAREAGQTKDVRTLVIERGAVVDRALGSLSVQVTTWGRGAARNADDLYGNALFRTYIRNRASLSADQREQLATRVFAAREAAKEGPARAAQVADAIDLAAKAQGGLRDALAGRLTSQQRRAAARLNIDRITRALGLIASLATPA</sequence>
<dbReference type="EMBL" id="BAABBF010000008">
    <property type="protein sequence ID" value="GAA3720577.1"/>
    <property type="molecule type" value="Genomic_DNA"/>
</dbReference>
<accession>A0ABP7ER50</accession>
<organism evidence="2 3">
    <name type="scientific">Sphingomonas cynarae</name>
    <dbReference type="NCBI Taxonomy" id="930197"/>
    <lineage>
        <taxon>Bacteria</taxon>
        <taxon>Pseudomonadati</taxon>
        <taxon>Pseudomonadota</taxon>
        <taxon>Alphaproteobacteria</taxon>
        <taxon>Sphingomonadales</taxon>
        <taxon>Sphingomonadaceae</taxon>
        <taxon>Sphingomonas</taxon>
    </lineage>
</organism>
<evidence type="ECO:0000313" key="3">
    <source>
        <dbReference type="Proteomes" id="UP001500523"/>
    </source>
</evidence>
<protein>
    <recommendedName>
        <fullName evidence="4">Lipoprotein</fullName>
    </recommendedName>
</protein>
<name>A0ABP7ER50_9SPHN</name>
<feature type="signal peptide" evidence="1">
    <location>
        <begin position="1"/>
        <end position="18"/>
    </location>
</feature>
<comment type="caution">
    <text evidence="2">The sequence shown here is derived from an EMBL/GenBank/DDBJ whole genome shotgun (WGS) entry which is preliminary data.</text>
</comment>
<evidence type="ECO:0000256" key="1">
    <source>
        <dbReference type="SAM" id="SignalP"/>
    </source>
</evidence>
<gene>
    <name evidence="2" type="ORF">GCM10022268_31070</name>
</gene>
<evidence type="ECO:0000313" key="2">
    <source>
        <dbReference type="EMBL" id="GAA3720577.1"/>
    </source>
</evidence>
<evidence type="ECO:0008006" key="4">
    <source>
        <dbReference type="Google" id="ProtNLM"/>
    </source>
</evidence>
<dbReference type="RefSeq" id="WP_344694308.1">
    <property type="nucleotide sequence ID" value="NZ_BAABBF010000008.1"/>
</dbReference>
<feature type="chain" id="PRO_5046180115" description="Lipoprotein" evidence="1">
    <location>
        <begin position="19"/>
        <end position="339"/>
    </location>
</feature>
<keyword evidence="1" id="KW-0732">Signal</keyword>
<dbReference type="Proteomes" id="UP001500523">
    <property type="component" value="Unassembled WGS sequence"/>
</dbReference>
<reference evidence="3" key="1">
    <citation type="journal article" date="2019" name="Int. J. Syst. Evol. Microbiol.">
        <title>The Global Catalogue of Microorganisms (GCM) 10K type strain sequencing project: providing services to taxonomists for standard genome sequencing and annotation.</title>
        <authorList>
            <consortium name="The Broad Institute Genomics Platform"/>
            <consortium name="The Broad Institute Genome Sequencing Center for Infectious Disease"/>
            <person name="Wu L."/>
            <person name="Ma J."/>
        </authorList>
    </citation>
    <scope>NUCLEOTIDE SEQUENCE [LARGE SCALE GENOMIC DNA]</scope>
    <source>
        <strain evidence="3">JCM 17498</strain>
    </source>
</reference>
<keyword evidence="3" id="KW-1185">Reference proteome</keyword>
<proteinExistence type="predicted"/>